<dbReference type="EMBL" id="CP042910">
    <property type="protein sequence ID" value="QEG16674.1"/>
    <property type="molecule type" value="Genomic_DNA"/>
</dbReference>
<dbReference type="EMBL" id="DQAY01000062">
    <property type="protein sequence ID" value="HCO23590.1"/>
    <property type="molecule type" value="Genomic_DNA"/>
</dbReference>
<accession>A0A3D3R7L1</accession>
<dbReference type="AlphaFoldDB" id="A0A3D3R7L1"/>
<dbReference type="GO" id="GO:0005840">
    <property type="term" value="C:ribosome"/>
    <property type="evidence" value="ECO:0007669"/>
    <property type="project" value="UniProtKB-KW"/>
</dbReference>
<feature type="transmembrane region" description="Helical" evidence="2">
    <location>
        <begin position="72"/>
        <end position="90"/>
    </location>
</feature>
<reference evidence="4 6" key="2">
    <citation type="submission" date="2019-08" db="EMBL/GenBank/DDBJ databases">
        <title>Deep-cultivation of Planctomycetes and their phenomic and genomic characterization uncovers novel biology.</title>
        <authorList>
            <person name="Wiegand S."/>
            <person name="Jogler M."/>
            <person name="Boedeker C."/>
            <person name="Pinto D."/>
            <person name="Vollmers J."/>
            <person name="Rivas-Marin E."/>
            <person name="Kohn T."/>
            <person name="Peeters S.H."/>
            <person name="Heuer A."/>
            <person name="Rast P."/>
            <person name="Oberbeckmann S."/>
            <person name="Bunk B."/>
            <person name="Jeske O."/>
            <person name="Meyerdierks A."/>
            <person name="Storesund J.E."/>
            <person name="Kallscheuer N."/>
            <person name="Luecker S."/>
            <person name="Lage O.M."/>
            <person name="Pohl T."/>
            <person name="Merkel B.J."/>
            <person name="Hornburger P."/>
            <person name="Mueller R.-W."/>
            <person name="Bruemmer F."/>
            <person name="Labrenz M."/>
            <person name="Spormann A.M."/>
            <person name="Op den Camp H."/>
            <person name="Overmann J."/>
            <person name="Amann R."/>
            <person name="Jetten M.S.M."/>
            <person name="Mascher T."/>
            <person name="Medema M.H."/>
            <person name="Devos D.P."/>
            <person name="Kaster A.-K."/>
            <person name="Ovreas L."/>
            <person name="Rohde M."/>
            <person name="Galperin M.Y."/>
            <person name="Jogler C."/>
        </authorList>
    </citation>
    <scope>NUCLEOTIDE SEQUENCE [LARGE SCALE GENOMIC DNA]</scope>
    <source>
        <strain evidence="4 6">DSM 8797</strain>
    </source>
</reference>
<organism evidence="3 5">
    <name type="scientific">Gimesia maris</name>
    <dbReference type="NCBI Taxonomy" id="122"/>
    <lineage>
        <taxon>Bacteria</taxon>
        <taxon>Pseudomonadati</taxon>
        <taxon>Planctomycetota</taxon>
        <taxon>Planctomycetia</taxon>
        <taxon>Planctomycetales</taxon>
        <taxon>Planctomycetaceae</taxon>
        <taxon>Gimesia</taxon>
    </lineage>
</organism>
<dbReference type="RefSeq" id="WP_002646238.1">
    <property type="nucleotide sequence ID" value="NZ_CAXBMG010000052.1"/>
</dbReference>
<dbReference type="GeneID" id="98647104"/>
<keyword evidence="2" id="KW-0472">Membrane</keyword>
<feature type="region of interest" description="Disordered" evidence="1">
    <location>
        <begin position="1"/>
        <end position="20"/>
    </location>
</feature>
<keyword evidence="6" id="KW-1185">Reference proteome</keyword>
<evidence type="ECO:0000313" key="3">
    <source>
        <dbReference type="EMBL" id="HCO23590.1"/>
    </source>
</evidence>
<evidence type="ECO:0000313" key="6">
    <source>
        <dbReference type="Proteomes" id="UP000322887"/>
    </source>
</evidence>
<proteinExistence type="predicted"/>
<evidence type="ECO:0000256" key="2">
    <source>
        <dbReference type="SAM" id="Phobius"/>
    </source>
</evidence>
<evidence type="ECO:0000313" key="5">
    <source>
        <dbReference type="Proteomes" id="UP000263642"/>
    </source>
</evidence>
<dbReference type="InterPro" id="IPR014719">
    <property type="entry name" value="Ribosomal_bL12_C/ClpS-like"/>
</dbReference>
<sequence length="91" mass="10109">MNDENQPSPSDQEDAANGQSEVAQHIIESLRQGNKIQAIKDYRESTGEGLKESKEAIDALIEKYDIQMKSGCASMLLFATSLVLLIIIWIQ</sequence>
<evidence type="ECO:0000256" key="1">
    <source>
        <dbReference type="SAM" id="MobiDB-lite"/>
    </source>
</evidence>
<dbReference type="Gene3D" id="3.30.1390.10">
    <property type="match status" value="1"/>
</dbReference>
<reference evidence="3 5" key="1">
    <citation type="journal article" date="2018" name="Nat. Biotechnol.">
        <title>A standardized bacterial taxonomy based on genome phylogeny substantially revises the tree of life.</title>
        <authorList>
            <person name="Parks D.H."/>
            <person name="Chuvochina M."/>
            <person name="Waite D.W."/>
            <person name="Rinke C."/>
            <person name="Skarshewski A."/>
            <person name="Chaumeil P.A."/>
            <person name="Hugenholtz P."/>
        </authorList>
    </citation>
    <scope>NUCLEOTIDE SEQUENCE [LARGE SCALE GENOMIC DNA]</scope>
    <source>
        <strain evidence="3">UBA9375</strain>
    </source>
</reference>
<protein>
    <submittedName>
        <fullName evidence="4">50S ribosomal protein L7/L12</fullName>
    </submittedName>
</protein>
<dbReference type="Proteomes" id="UP000322887">
    <property type="component" value="Chromosome"/>
</dbReference>
<evidence type="ECO:0000313" key="4">
    <source>
        <dbReference type="EMBL" id="QEG16674.1"/>
    </source>
</evidence>
<keyword evidence="2" id="KW-0812">Transmembrane</keyword>
<keyword evidence="4" id="KW-0687">Ribonucleoprotein</keyword>
<feature type="compositionally biased region" description="Polar residues" evidence="1">
    <location>
        <begin position="1"/>
        <end position="10"/>
    </location>
</feature>
<keyword evidence="2" id="KW-1133">Transmembrane helix</keyword>
<gene>
    <name evidence="4" type="primary">rplL_1</name>
    <name evidence="3" type="ORF">DIT97_11220</name>
    <name evidence="4" type="ORF">GmarT_25400</name>
</gene>
<name>A0A3D3R7L1_9PLAN</name>
<dbReference type="Proteomes" id="UP000263642">
    <property type="component" value="Unassembled WGS sequence"/>
</dbReference>
<keyword evidence="4" id="KW-0689">Ribosomal protein</keyword>